<comment type="caution">
    <text evidence="1">The sequence shown here is derived from an EMBL/GenBank/DDBJ whole genome shotgun (WGS) entry which is preliminary data.</text>
</comment>
<gene>
    <name evidence="1" type="ORF">AS156_30880</name>
</gene>
<proteinExistence type="predicted"/>
<reference evidence="1 2" key="1">
    <citation type="submission" date="2015-11" db="EMBL/GenBank/DDBJ databases">
        <title>Draft Genome Sequence of the Strain BR 10303 (Bradyrhizobium sp.) isolated from nodules of Centrolobium paraense.</title>
        <authorList>
            <person name="Zelli J.E."/>
            <person name="Simoes-Araujo J.L."/>
            <person name="Barauna A.C."/>
            <person name="Silva K."/>
        </authorList>
    </citation>
    <scope>NUCLEOTIDE SEQUENCE [LARGE SCALE GENOMIC DNA]</scope>
    <source>
        <strain evidence="1 2">BR 10303</strain>
    </source>
</reference>
<evidence type="ECO:0000313" key="1">
    <source>
        <dbReference type="EMBL" id="KWV59652.1"/>
    </source>
</evidence>
<dbReference type="Proteomes" id="UP000057737">
    <property type="component" value="Unassembled WGS sequence"/>
</dbReference>
<keyword evidence="2" id="KW-1185">Reference proteome</keyword>
<name>A0A109K2L1_9BRAD</name>
<accession>A0A109K2L1</accession>
<protein>
    <submittedName>
        <fullName evidence="1">Uncharacterized protein</fullName>
    </submittedName>
</protein>
<sequence length="98" mass="10540">MATLSPAFILARTAASGASIDVHVDCANRDDLELLPIGERQFKLCRECIGLPFATAAAVERFVNHGLVFIIIEPWCPFVGKIPYRLVGVGTVAIGDVD</sequence>
<evidence type="ECO:0000313" key="2">
    <source>
        <dbReference type="Proteomes" id="UP000057737"/>
    </source>
</evidence>
<dbReference type="EMBL" id="LNCU01000029">
    <property type="protein sequence ID" value="KWV59652.1"/>
    <property type="molecule type" value="Genomic_DNA"/>
</dbReference>
<organism evidence="1 2">
    <name type="scientific">Bradyrhizobium macuxiense</name>
    <dbReference type="NCBI Taxonomy" id="1755647"/>
    <lineage>
        <taxon>Bacteria</taxon>
        <taxon>Pseudomonadati</taxon>
        <taxon>Pseudomonadota</taxon>
        <taxon>Alphaproteobacteria</taxon>
        <taxon>Hyphomicrobiales</taxon>
        <taxon>Nitrobacteraceae</taxon>
        <taxon>Bradyrhizobium</taxon>
    </lineage>
</organism>
<dbReference type="AlphaFoldDB" id="A0A109K2L1"/>